<dbReference type="SUPFAM" id="SSF52507">
    <property type="entry name" value="Homo-oligomeric flavin-containing Cys decarboxylases, HFCD"/>
    <property type="match status" value="1"/>
</dbReference>
<keyword evidence="2 7" id="KW-0285">Flavoprotein</keyword>
<dbReference type="EC" id="2.5.1.129" evidence="7"/>
<dbReference type="AlphaFoldDB" id="A0A7W4VTZ9"/>
<dbReference type="GO" id="GO:0016831">
    <property type="term" value="F:carboxy-lyase activity"/>
    <property type="evidence" value="ECO:0007669"/>
    <property type="project" value="TreeGrafter"/>
</dbReference>
<keyword evidence="3 7" id="KW-0288">FMN</keyword>
<gene>
    <name evidence="7" type="primary">ubiX</name>
    <name evidence="10" type="ORF">FHU40_001571</name>
</gene>
<evidence type="ECO:0000256" key="3">
    <source>
        <dbReference type="ARBA" id="ARBA00022643"/>
    </source>
</evidence>
<dbReference type="Pfam" id="PF02441">
    <property type="entry name" value="Flavoprotein"/>
    <property type="match status" value="1"/>
</dbReference>
<evidence type="ECO:0000256" key="4">
    <source>
        <dbReference type="ARBA" id="ARBA00022679"/>
    </source>
</evidence>
<dbReference type="InterPro" id="IPR003382">
    <property type="entry name" value="Flavoprotein"/>
</dbReference>
<organism evidence="10 11">
    <name type="scientific">Nocardioides soli</name>
    <dbReference type="NCBI Taxonomy" id="1036020"/>
    <lineage>
        <taxon>Bacteria</taxon>
        <taxon>Bacillati</taxon>
        <taxon>Actinomycetota</taxon>
        <taxon>Actinomycetes</taxon>
        <taxon>Propionibacteriales</taxon>
        <taxon>Nocardioidaceae</taxon>
        <taxon>Nocardioides</taxon>
    </lineage>
</organism>
<comment type="similarity">
    <text evidence="6 7">Belongs to the UbiX/PAD1 family.</text>
</comment>
<dbReference type="NCBIfam" id="TIGR00421">
    <property type="entry name" value="ubiX_pad"/>
    <property type="match status" value="1"/>
</dbReference>
<feature type="binding site" evidence="7">
    <location>
        <position position="167"/>
    </location>
    <ligand>
        <name>dimethylallyl phosphate</name>
        <dbReference type="ChEBI" id="CHEBI:88052"/>
    </ligand>
</feature>
<evidence type="ECO:0000313" key="10">
    <source>
        <dbReference type="EMBL" id="MBB3041770.1"/>
    </source>
</evidence>
<keyword evidence="10" id="KW-0456">Lyase</keyword>
<dbReference type="InterPro" id="IPR004507">
    <property type="entry name" value="UbiX-like"/>
</dbReference>
<dbReference type="Gene3D" id="3.40.50.1950">
    <property type="entry name" value="Flavin prenyltransferase-like"/>
    <property type="match status" value="1"/>
</dbReference>
<evidence type="ECO:0000256" key="5">
    <source>
        <dbReference type="ARBA" id="ARBA00050612"/>
    </source>
</evidence>
<evidence type="ECO:0000256" key="1">
    <source>
        <dbReference type="ARBA" id="ARBA00022602"/>
    </source>
</evidence>
<feature type="binding site" evidence="7">
    <location>
        <position position="151"/>
    </location>
    <ligand>
        <name>dimethylallyl phosphate</name>
        <dbReference type="ChEBI" id="CHEBI:88052"/>
    </ligand>
</feature>
<dbReference type="GO" id="GO:0106141">
    <property type="term" value="F:flavin prenyltransferase activity"/>
    <property type="evidence" value="ECO:0007669"/>
    <property type="project" value="UniProtKB-EC"/>
</dbReference>
<dbReference type="NCBIfam" id="NF004685">
    <property type="entry name" value="PRK06029.1"/>
    <property type="match status" value="1"/>
</dbReference>
<keyword evidence="11" id="KW-1185">Reference proteome</keyword>
<dbReference type="FunFam" id="3.40.50.1950:FF:000001">
    <property type="entry name" value="Flavin prenyltransferase UbiX"/>
    <property type="match status" value="1"/>
</dbReference>
<feature type="domain" description="Flavoprotein" evidence="9">
    <location>
        <begin position="1"/>
        <end position="171"/>
    </location>
</feature>
<feature type="binding site" evidence="7">
    <location>
        <position position="35"/>
    </location>
    <ligand>
        <name>FMN</name>
        <dbReference type="ChEBI" id="CHEBI:58210"/>
    </ligand>
</feature>
<name>A0A7W4VTZ9_9ACTN</name>
<protein>
    <recommendedName>
        <fullName evidence="7">Flavin prenyltransferase UbiX</fullName>
        <ecNumber evidence="7">2.5.1.129</ecNumber>
    </recommendedName>
</protein>
<sequence length="207" mass="22318">MRLVVAITGASGAIYGVRILQMLSALGVESHLVTSRHAMLTLTTETDWTPEGLRSLATHVHPVGDVGSVIASGSFQHDGMIIAPCSVKTLSGVANCYADNLVTRAADVTLKEGRRLVLVFRETPLHLGHLRLLTQAAEMGATVFPPVPAFYHEPKVIDDLVDQTAGRVLDQFGLDAAVARWEGMRPLRERQDQQPDHQAALGEPVNG</sequence>
<comment type="catalytic activity">
    <reaction evidence="5 7">
        <text>dimethylallyl phosphate + FMNH2 = prenylated FMNH2 + phosphate</text>
        <dbReference type="Rhea" id="RHEA:37743"/>
        <dbReference type="ChEBI" id="CHEBI:43474"/>
        <dbReference type="ChEBI" id="CHEBI:57618"/>
        <dbReference type="ChEBI" id="CHEBI:87467"/>
        <dbReference type="ChEBI" id="CHEBI:88052"/>
        <dbReference type="EC" id="2.5.1.129"/>
    </reaction>
</comment>
<comment type="caution">
    <text evidence="7">Lacks conserved residue(s) required for the propagation of feature annotation.</text>
</comment>
<dbReference type="RefSeq" id="WP_183591637.1">
    <property type="nucleotide sequence ID" value="NZ_JACHWR010000001.1"/>
</dbReference>
<keyword evidence="4 7" id="KW-0808">Transferase</keyword>
<feature type="binding site" evidence="7">
    <location>
        <begin position="86"/>
        <end position="89"/>
    </location>
    <ligand>
        <name>FMN</name>
        <dbReference type="ChEBI" id="CHEBI:58210"/>
    </ligand>
</feature>
<feature type="binding site" evidence="7">
    <location>
        <position position="121"/>
    </location>
    <ligand>
        <name>FMN</name>
        <dbReference type="ChEBI" id="CHEBI:58210"/>
    </ligand>
</feature>
<dbReference type="PANTHER" id="PTHR43374">
    <property type="entry name" value="FLAVIN PRENYLTRANSFERASE"/>
    <property type="match status" value="1"/>
</dbReference>
<evidence type="ECO:0000256" key="2">
    <source>
        <dbReference type="ARBA" id="ARBA00022630"/>
    </source>
</evidence>
<evidence type="ECO:0000256" key="6">
    <source>
        <dbReference type="ARBA" id="ARBA00060793"/>
    </source>
</evidence>
<proteinExistence type="inferred from homology"/>
<evidence type="ECO:0000259" key="9">
    <source>
        <dbReference type="Pfam" id="PF02441"/>
    </source>
</evidence>
<dbReference type="InterPro" id="IPR036551">
    <property type="entry name" value="Flavin_trans-like"/>
</dbReference>
<accession>A0A7W4VTZ9</accession>
<evidence type="ECO:0000256" key="7">
    <source>
        <dbReference type="HAMAP-Rule" id="MF_01984"/>
    </source>
</evidence>
<evidence type="ECO:0000256" key="8">
    <source>
        <dbReference type="SAM" id="MobiDB-lite"/>
    </source>
</evidence>
<comment type="caution">
    <text evidence="10">The sequence shown here is derived from an EMBL/GenBank/DDBJ whole genome shotgun (WGS) entry which is preliminary data.</text>
</comment>
<feature type="binding site" evidence="7">
    <location>
        <begin position="9"/>
        <end position="11"/>
    </location>
    <ligand>
        <name>FMN</name>
        <dbReference type="ChEBI" id="CHEBI:58210"/>
    </ligand>
</feature>
<keyword evidence="1 7" id="KW-0637">Prenyltransferase</keyword>
<reference evidence="10 11" key="1">
    <citation type="submission" date="2020-08" db="EMBL/GenBank/DDBJ databases">
        <title>Sequencing the genomes of 1000 actinobacteria strains.</title>
        <authorList>
            <person name="Klenk H.-P."/>
        </authorList>
    </citation>
    <scope>NUCLEOTIDE SEQUENCE [LARGE SCALE GENOMIC DNA]</scope>
    <source>
        <strain evidence="10 11">DSM 105498</strain>
    </source>
</reference>
<evidence type="ECO:0000313" key="11">
    <source>
        <dbReference type="Proteomes" id="UP000589626"/>
    </source>
</evidence>
<dbReference type="Proteomes" id="UP000589626">
    <property type="component" value="Unassembled WGS sequence"/>
</dbReference>
<dbReference type="PANTHER" id="PTHR43374:SF1">
    <property type="entry name" value="FLAVIN PRENYLTRANSFERASE PAD1, MITOCHONDRIAL"/>
    <property type="match status" value="1"/>
</dbReference>
<comment type="function">
    <text evidence="7">Flavin prenyltransferase that catalyzes the synthesis of the prenylated FMN cofactor (prenyl-FMN) for 4-hydroxy-3-polyprenylbenzoic acid decarboxylase UbiD. The prenyltransferase is metal-independent and links a dimethylallyl moiety from dimethylallyl monophosphate (DMAP) to the flavin N5 and C6 atoms of FMN.</text>
</comment>
<feature type="region of interest" description="Disordered" evidence="8">
    <location>
        <begin position="188"/>
        <end position="207"/>
    </location>
</feature>
<dbReference type="EMBL" id="JACHWR010000001">
    <property type="protein sequence ID" value="MBB3041770.1"/>
    <property type="molecule type" value="Genomic_DNA"/>
</dbReference>
<dbReference type="HAMAP" id="MF_01984">
    <property type="entry name" value="ubiX_pad"/>
    <property type="match status" value="1"/>
</dbReference>